<evidence type="ECO:0000313" key="3">
    <source>
        <dbReference type="EMBL" id="NMN95526.1"/>
    </source>
</evidence>
<comment type="caution">
    <text evidence="3">The sequence shown here is derived from an EMBL/GenBank/DDBJ whole genome shotgun (WGS) entry which is preliminary data.</text>
</comment>
<accession>A0A848KCU0</accession>
<keyword evidence="1" id="KW-0472">Membrane</keyword>
<dbReference type="AlphaFoldDB" id="A0A848KCU0"/>
<organism evidence="3 4">
    <name type="scientific">Antrihabitans stalactiti</name>
    <dbReference type="NCBI Taxonomy" id="2584121"/>
    <lineage>
        <taxon>Bacteria</taxon>
        <taxon>Bacillati</taxon>
        <taxon>Actinomycetota</taxon>
        <taxon>Actinomycetes</taxon>
        <taxon>Mycobacteriales</taxon>
        <taxon>Nocardiaceae</taxon>
        <taxon>Antrihabitans</taxon>
    </lineage>
</organism>
<dbReference type="InterPro" id="IPR052336">
    <property type="entry name" value="MlaD_Phospholipid_Transporter"/>
</dbReference>
<reference evidence="3 4" key="1">
    <citation type="submission" date="2019-05" db="EMBL/GenBank/DDBJ databases">
        <authorList>
            <person name="Lee S.D."/>
        </authorList>
    </citation>
    <scope>NUCLEOTIDE SEQUENCE [LARGE SCALE GENOMIC DNA]</scope>
    <source>
        <strain evidence="3 4">YC2-7</strain>
    </source>
</reference>
<reference evidence="3 4" key="2">
    <citation type="submission" date="2020-06" db="EMBL/GenBank/DDBJ databases">
        <title>Antribacter stalactiti gen. nov., sp. nov., a new member of the family Nacardiaceae isolated from a cave.</title>
        <authorList>
            <person name="Kim I.S."/>
        </authorList>
    </citation>
    <scope>NUCLEOTIDE SEQUENCE [LARGE SCALE GENOMIC DNA]</scope>
    <source>
        <strain evidence="3 4">YC2-7</strain>
    </source>
</reference>
<feature type="transmembrane region" description="Helical" evidence="1">
    <location>
        <begin position="12"/>
        <end position="34"/>
    </location>
</feature>
<name>A0A848KCU0_9NOCA</name>
<keyword evidence="1" id="KW-1133">Transmembrane helix</keyword>
<dbReference type="EMBL" id="VCQU01000003">
    <property type="protein sequence ID" value="NMN95526.1"/>
    <property type="molecule type" value="Genomic_DNA"/>
</dbReference>
<dbReference type="Pfam" id="PF02470">
    <property type="entry name" value="MlaD"/>
    <property type="match status" value="1"/>
</dbReference>
<dbReference type="PROSITE" id="PS51257">
    <property type="entry name" value="PROKAR_LIPOPROTEIN"/>
    <property type="match status" value="1"/>
</dbReference>
<protein>
    <submittedName>
        <fullName evidence="3">MCE family protein</fullName>
    </submittedName>
</protein>
<feature type="domain" description="Mce/MlaD" evidence="2">
    <location>
        <begin position="45"/>
        <end position="112"/>
    </location>
</feature>
<dbReference type="PANTHER" id="PTHR33371">
    <property type="entry name" value="INTERMEMBRANE PHOSPHOLIPID TRANSPORT SYSTEM BINDING PROTEIN MLAD-RELATED"/>
    <property type="match status" value="1"/>
</dbReference>
<gene>
    <name evidence="3" type="ORF">FGL95_10830</name>
</gene>
<proteinExistence type="predicted"/>
<keyword evidence="4" id="KW-1185">Reference proteome</keyword>
<sequence>MLMLRNLLASRGFVSILGAVVVAAIAAACAFVLLQPTKARIDYCAIMPDSVGLYVGNDVTLRGILVGAVSDIRTEGTGVRVEFRIDADHPLRDTASATTVSDTIVADRRLAVNDMAGPAWNPSECITKTATPKSLTQTLDSLASLADQLDGGNDPAARSTISAAVTQFDQSLAGTGPKLNDIVTKLAAALRSPDAAIGRIGTLIDTMSSLSQSIANGWGDLRTMLTNLSPLLQLVNTIWDQVVQVVNSIVVILPWLNDITTKYGGPILQLLDKTVPFLDLVAAHVGTLERLIDMIPALESGFRTITDPATGVPMVSYAPPTTGLTPADLAALVFGPAGGAR</sequence>
<evidence type="ECO:0000259" key="2">
    <source>
        <dbReference type="Pfam" id="PF02470"/>
    </source>
</evidence>
<dbReference type="InterPro" id="IPR003399">
    <property type="entry name" value="Mce/MlaD"/>
</dbReference>
<keyword evidence="1" id="KW-0812">Transmembrane</keyword>
<evidence type="ECO:0000256" key="1">
    <source>
        <dbReference type="SAM" id="Phobius"/>
    </source>
</evidence>
<dbReference type="PANTHER" id="PTHR33371:SF4">
    <property type="entry name" value="INTERMEMBRANE PHOSPHOLIPID TRANSPORT SYSTEM BINDING PROTEIN MLAD"/>
    <property type="match status" value="1"/>
</dbReference>
<evidence type="ECO:0000313" key="4">
    <source>
        <dbReference type="Proteomes" id="UP000535543"/>
    </source>
</evidence>
<dbReference type="Proteomes" id="UP000535543">
    <property type="component" value="Unassembled WGS sequence"/>
</dbReference>